<dbReference type="Gene3D" id="3.40.50.1100">
    <property type="match status" value="2"/>
</dbReference>
<dbReference type="Pfam" id="PF14821">
    <property type="entry name" value="Thr_synth_N"/>
    <property type="match status" value="1"/>
</dbReference>
<dbReference type="AlphaFoldDB" id="A0A1M6CM22"/>
<dbReference type="InterPro" id="IPR001926">
    <property type="entry name" value="TrpB-like_PALP"/>
</dbReference>
<dbReference type="Proteomes" id="UP000184185">
    <property type="component" value="Unassembled WGS sequence"/>
</dbReference>
<dbReference type="InterPro" id="IPR029144">
    <property type="entry name" value="Thr_synth_N"/>
</dbReference>
<dbReference type="NCBIfam" id="TIGR00260">
    <property type="entry name" value="thrC"/>
    <property type="match status" value="1"/>
</dbReference>
<organism evidence="8 9">
    <name type="scientific">Pseudobutyrivibrio xylanivorans DSM 14809</name>
    <dbReference type="NCBI Taxonomy" id="1123012"/>
    <lineage>
        <taxon>Bacteria</taxon>
        <taxon>Bacillati</taxon>
        <taxon>Bacillota</taxon>
        <taxon>Clostridia</taxon>
        <taxon>Lachnospirales</taxon>
        <taxon>Lachnospiraceae</taxon>
        <taxon>Pseudobutyrivibrio</taxon>
    </lineage>
</organism>
<dbReference type="SUPFAM" id="SSF53686">
    <property type="entry name" value="Tryptophan synthase beta subunit-like PLP-dependent enzymes"/>
    <property type="match status" value="1"/>
</dbReference>
<comment type="similarity">
    <text evidence="2">Belongs to the threonine synthase family.</text>
</comment>
<evidence type="ECO:0000256" key="3">
    <source>
        <dbReference type="ARBA" id="ARBA00022898"/>
    </source>
</evidence>
<dbReference type="EC" id="4.2.3.1" evidence="4"/>
<dbReference type="Gene3D" id="3.90.1380.10">
    <property type="entry name" value="Threonine synthase, N-terminal domain"/>
    <property type="match status" value="1"/>
</dbReference>
<dbReference type="GO" id="GO:0009088">
    <property type="term" value="P:threonine biosynthetic process"/>
    <property type="evidence" value="ECO:0007669"/>
    <property type="project" value="UniProtKB-UniRule"/>
</dbReference>
<evidence type="ECO:0000256" key="1">
    <source>
        <dbReference type="ARBA" id="ARBA00001933"/>
    </source>
</evidence>
<protein>
    <recommendedName>
        <fullName evidence="4">Threonine synthase</fullName>
        <ecNumber evidence="4">4.2.3.1</ecNumber>
    </recommendedName>
</protein>
<keyword evidence="9" id="KW-1185">Reference proteome</keyword>
<dbReference type="EMBL" id="FQYQ01000003">
    <property type="protein sequence ID" value="SHI62009.1"/>
    <property type="molecule type" value="Genomic_DNA"/>
</dbReference>
<dbReference type="InterPro" id="IPR004450">
    <property type="entry name" value="Thr_synthase-like"/>
</dbReference>
<dbReference type="CDD" id="cd01560">
    <property type="entry name" value="Thr-synth_2"/>
    <property type="match status" value="1"/>
</dbReference>
<evidence type="ECO:0000256" key="2">
    <source>
        <dbReference type="ARBA" id="ARBA00005517"/>
    </source>
</evidence>
<evidence type="ECO:0000313" key="8">
    <source>
        <dbReference type="EMBL" id="SHI62009.1"/>
    </source>
</evidence>
<reference evidence="8 9" key="1">
    <citation type="submission" date="2016-11" db="EMBL/GenBank/DDBJ databases">
        <authorList>
            <person name="Jaros S."/>
            <person name="Januszkiewicz K."/>
            <person name="Wedrychowicz H."/>
        </authorList>
    </citation>
    <scope>NUCLEOTIDE SEQUENCE [LARGE SCALE GENOMIC DNA]</scope>
    <source>
        <strain evidence="8 9">DSM 14809</strain>
    </source>
</reference>
<gene>
    <name evidence="8" type="ORF">SAMN02745725_00754</name>
</gene>
<evidence type="ECO:0000259" key="6">
    <source>
        <dbReference type="Pfam" id="PF00291"/>
    </source>
</evidence>
<dbReference type="InterPro" id="IPR037158">
    <property type="entry name" value="Thr_synth_N_sf"/>
</dbReference>
<comment type="cofactor">
    <cofactor evidence="1 5">
        <name>pyridoxal 5'-phosphate</name>
        <dbReference type="ChEBI" id="CHEBI:597326"/>
    </cofactor>
</comment>
<evidence type="ECO:0000256" key="4">
    <source>
        <dbReference type="NCBIfam" id="TIGR00260"/>
    </source>
</evidence>
<dbReference type="OrthoDB" id="9763107at2"/>
<keyword evidence="3 5" id="KW-0663">Pyridoxal phosphate</keyword>
<dbReference type="GO" id="GO:0004795">
    <property type="term" value="F:threonine synthase activity"/>
    <property type="evidence" value="ECO:0007669"/>
    <property type="project" value="UniProtKB-UniRule"/>
</dbReference>
<dbReference type="GO" id="GO:0005737">
    <property type="term" value="C:cytoplasm"/>
    <property type="evidence" value="ECO:0007669"/>
    <property type="project" value="TreeGrafter"/>
</dbReference>
<sequence>MSVNYVSTRDLNKQEITASQAILKGLADDGGLFVPTSIPKLEVPIEKLAEMTYQQVAYEVLKLFLSDFTEEELKHCINSAYDSKFDTEEIAPLVYADGAYYLELFHGATIAFKDMALSILPHLMITSARKNNIKNDIVILTATSGDTGKAALAGFADVEGTRIVVFYPKNGVSAIQERQMVTQKGDNTHVVGIKGNFDQAQTGVKQMFNDKALAAELDAAGFQFSSANSINIGRLVPQIAYYVYAYSKLLAEEKITSGQEINVVVPTGNFGNILAAYYAKNMGLPIAKLVCASNENKVLYDFFTTGEYDKNRDFILTNSPSMDILISSNLERLIYHIAGNDAAKNADLMESLKATGKYQITDDMRAKLDSFYGNYASELETGMTIKDLYDETGYIIDTHTGVAASVYNKYKKETGDDKVTVIASTASPFKFTRAVMGAIDSAYEQEEDFVLVDKLSELGKVAVPNAIEEIRSAPVRHDTVVEVEDMCAEVKRFLGI</sequence>
<feature type="domain" description="Threonine synthase N-terminal" evidence="7">
    <location>
        <begin position="4"/>
        <end position="81"/>
    </location>
</feature>
<dbReference type="PANTHER" id="PTHR43515:SF1">
    <property type="entry name" value="THREONINE SYNTHASE-LIKE 1"/>
    <property type="match status" value="1"/>
</dbReference>
<dbReference type="STRING" id="185007.SAMN02910350_01087"/>
<evidence type="ECO:0000313" key="9">
    <source>
        <dbReference type="Proteomes" id="UP000184185"/>
    </source>
</evidence>
<accession>A0A1M6CM22</accession>
<dbReference type="Pfam" id="PF00291">
    <property type="entry name" value="PALP"/>
    <property type="match status" value="1"/>
</dbReference>
<dbReference type="PANTHER" id="PTHR43515">
    <property type="entry name" value="THREONINE SYNTHASE-LIKE 1"/>
    <property type="match status" value="1"/>
</dbReference>
<dbReference type="RefSeq" id="WP_072912922.1">
    <property type="nucleotide sequence ID" value="NZ_FQYQ01000003.1"/>
</dbReference>
<evidence type="ECO:0000259" key="7">
    <source>
        <dbReference type="Pfam" id="PF14821"/>
    </source>
</evidence>
<proteinExistence type="inferred from homology"/>
<evidence type="ECO:0000256" key="5">
    <source>
        <dbReference type="PIRSR" id="PIRSR604450-51"/>
    </source>
</evidence>
<dbReference type="InterPro" id="IPR036052">
    <property type="entry name" value="TrpB-like_PALP_sf"/>
</dbReference>
<feature type="modified residue" description="N6-(pyridoxal phosphate)lysine" evidence="5">
    <location>
        <position position="113"/>
    </location>
</feature>
<feature type="domain" description="Tryptophan synthase beta chain-like PALP" evidence="6">
    <location>
        <begin position="102"/>
        <end position="422"/>
    </location>
</feature>
<name>A0A1M6CM22_PSEXY</name>